<dbReference type="PANTHER" id="PTHR38011:SF7">
    <property type="entry name" value="2,5-DIAMINO-6-RIBOSYLAMINO-4(3H)-PYRIMIDINONE 5'-PHOSPHATE REDUCTASE"/>
    <property type="match status" value="1"/>
</dbReference>
<dbReference type="AlphaFoldDB" id="A0A644XMQ8"/>
<dbReference type="InterPro" id="IPR002734">
    <property type="entry name" value="RibDG_C"/>
</dbReference>
<dbReference type="SUPFAM" id="SSF53927">
    <property type="entry name" value="Cytidine deaminase-like"/>
    <property type="match status" value="1"/>
</dbReference>
<dbReference type="InterPro" id="IPR016192">
    <property type="entry name" value="APOBEC/CMP_deaminase_Zn-bd"/>
</dbReference>
<evidence type="ECO:0000256" key="5">
    <source>
        <dbReference type="ARBA" id="ARBA00022723"/>
    </source>
</evidence>
<evidence type="ECO:0000256" key="6">
    <source>
        <dbReference type="ARBA" id="ARBA00022801"/>
    </source>
</evidence>
<keyword evidence="6" id="KW-0378">Hydrolase</keyword>
<dbReference type="UniPathway" id="UPA00275">
    <property type="reaction ID" value="UER00401"/>
</dbReference>
<dbReference type="InterPro" id="IPR004794">
    <property type="entry name" value="Eubact_RibD"/>
</dbReference>
<dbReference type="GO" id="GO:0050661">
    <property type="term" value="F:NADP binding"/>
    <property type="evidence" value="ECO:0007669"/>
    <property type="project" value="InterPro"/>
</dbReference>
<evidence type="ECO:0000259" key="11">
    <source>
        <dbReference type="PROSITE" id="PS51747"/>
    </source>
</evidence>
<protein>
    <submittedName>
        <fullName evidence="12">Riboflavin biosynthesis protein RibD</fullName>
    </submittedName>
</protein>
<dbReference type="GO" id="GO:0008270">
    <property type="term" value="F:zinc ion binding"/>
    <property type="evidence" value="ECO:0007669"/>
    <property type="project" value="InterPro"/>
</dbReference>
<organism evidence="12">
    <name type="scientific">bioreactor metagenome</name>
    <dbReference type="NCBI Taxonomy" id="1076179"/>
    <lineage>
        <taxon>unclassified sequences</taxon>
        <taxon>metagenomes</taxon>
        <taxon>ecological metagenomes</taxon>
    </lineage>
</organism>
<name>A0A644XMQ8_9ZZZZ</name>
<comment type="caution">
    <text evidence="12">The sequence shown here is derived from an EMBL/GenBank/DDBJ whole genome shotgun (WGS) entry which is preliminary data.</text>
</comment>
<dbReference type="InterPro" id="IPR024072">
    <property type="entry name" value="DHFR-like_dom_sf"/>
</dbReference>
<dbReference type="PROSITE" id="PS00903">
    <property type="entry name" value="CYT_DCMP_DEAMINASES_1"/>
    <property type="match status" value="1"/>
</dbReference>
<dbReference type="PIRSF" id="PIRSF006769">
    <property type="entry name" value="RibD"/>
    <property type="match status" value="1"/>
</dbReference>
<dbReference type="GO" id="GO:0009231">
    <property type="term" value="P:riboflavin biosynthetic process"/>
    <property type="evidence" value="ECO:0007669"/>
    <property type="project" value="UniProtKB-UniPathway"/>
</dbReference>
<dbReference type="InterPro" id="IPR016193">
    <property type="entry name" value="Cytidine_deaminase-like"/>
</dbReference>
<evidence type="ECO:0000256" key="10">
    <source>
        <dbReference type="ARBA" id="ARBA00023268"/>
    </source>
</evidence>
<evidence type="ECO:0000256" key="3">
    <source>
        <dbReference type="ARBA" id="ARBA00004910"/>
    </source>
</evidence>
<comment type="pathway">
    <text evidence="3">Cofactor biosynthesis; riboflavin biosynthesis; 5-amino-6-(D-ribitylamino)uracil from GTP: step 3/4.</text>
</comment>
<accession>A0A644XMQ8</accession>
<comment type="cofactor">
    <cofactor evidence="1">
        <name>Zn(2+)</name>
        <dbReference type="ChEBI" id="CHEBI:29105"/>
    </cofactor>
</comment>
<dbReference type="InterPro" id="IPR011549">
    <property type="entry name" value="RibD_C"/>
</dbReference>
<sequence>MMRDIDLISRFVSLTKTALYEHLVYTGLFCVWREKILTELCYMKRAIELAKKGEGWVNPNPMVGAVIVKHGCVIGEGYHECCGKPHAERNALVSCTESPEGATLYATLEPCCHYGRTPPCTEAILKAGIEKVVIGSSDPNPKVAGRGLVLLKAAGIAVQEGVLKEECDGLNPVYFHYITTKTPYLVMKYAMTLDGKTAAATGPSRRITGEAAHLDVHRLRHKFSGIMVGIGTILADDPLLTCRLENGKDPTRIICDSHLRIPLDSQICRTAKEVPTIVAATAPYGKKQAKLEKFGVRVLTTPDLNGRVDLQELMKKLGSLEIDSILLEGGSLLNDSALRTGLVQEVYAYVAPKIFGGAEAKTPVGGRDMLFPDQGIALSSPEITVLEDDVLLRYKIRKG</sequence>
<evidence type="ECO:0000256" key="9">
    <source>
        <dbReference type="ARBA" id="ARBA00023002"/>
    </source>
</evidence>
<keyword evidence="10" id="KW-0511">Multifunctional enzyme</keyword>
<dbReference type="Gene3D" id="3.40.430.10">
    <property type="entry name" value="Dihydrofolate Reductase, subunit A"/>
    <property type="match status" value="1"/>
</dbReference>
<evidence type="ECO:0000256" key="4">
    <source>
        <dbReference type="ARBA" id="ARBA00022619"/>
    </source>
</evidence>
<comment type="pathway">
    <text evidence="2">Cofactor biosynthesis; riboflavin biosynthesis; 5-amino-6-(D-ribitylamino)uracil from GTP: step 2/4.</text>
</comment>
<keyword evidence="9" id="KW-0560">Oxidoreductase</keyword>
<evidence type="ECO:0000256" key="8">
    <source>
        <dbReference type="ARBA" id="ARBA00022857"/>
    </source>
</evidence>
<dbReference type="Pfam" id="PF01872">
    <property type="entry name" value="RibD_C"/>
    <property type="match status" value="1"/>
</dbReference>
<reference evidence="12" key="1">
    <citation type="submission" date="2019-08" db="EMBL/GenBank/DDBJ databases">
        <authorList>
            <person name="Kucharzyk K."/>
            <person name="Murdoch R.W."/>
            <person name="Higgins S."/>
            <person name="Loffler F."/>
        </authorList>
    </citation>
    <scope>NUCLEOTIDE SEQUENCE</scope>
</reference>
<proteinExistence type="predicted"/>
<evidence type="ECO:0000313" key="12">
    <source>
        <dbReference type="EMBL" id="MPM17472.1"/>
    </source>
</evidence>
<dbReference type="GO" id="GO:0008703">
    <property type="term" value="F:5-amino-6-(5-phosphoribosylamino)uracil reductase activity"/>
    <property type="evidence" value="ECO:0007669"/>
    <property type="project" value="InterPro"/>
</dbReference>
<dbReference type="CDD" id="cd01284">
    <property type="entry name" value="Riboflavin_deaminase-reductase"/>
    <property type="match status" value="1"/>
</dbReference>
<dbReference type="Gene3D" id="3.40.140.10">
    <property type="entry name" value="Cytidine Deaminase, domain 2"/>
    <property type="match status" value="1"/>
</dbReference>
<keyword evidence="4" id="KW-0686">Riboflavin biosynthesis</keyword>
<keyword evidence="5" id="KW-0479">Metal-binding</keyword>
<evidence type="ECO:0000256" key="2">
    <source>
        <dbReference type="ARBA" id="ARBA00004882"/>
    </source>
</evidence>
<dbReference type="NCBIfam" id="TIGR00326">
    <property type="entry name" value="eubact_ribD"/>
    <property type="match status" value="1"/>
</dbReference>
<dbReference type="InterPro" id="IPR050765">
    <property type="entry name" value="Riboflavin_Biosynth_HTPR"/>
</dbReference>
<dbReference type="PANTHER" id="PTHR38011">
    <property type="entry name" value="DIHYDROFOLATE REDUCTASE FAMILY PROTEIN (AFU_ORTHOLOGUE AFUA_8G06820)"/>
    <property type="match status" value="1"/>
</dbReference>
<evidence type="ECO:0000256" key="1">
    <source>
        <dbReference type="ARBA" id="ARBA00001947"/>
    </source>
</evidence>
<keyword evidence="7" id="KW-0862">Zinc</keyword>
<dbReference type="FunFam" id="3.40.140.10:FF:000025">
    <property type="entry name" value="Riboflavin biosynthesis protein RibD"/>
    <property type="match status" value="1"/>
</dbReference>
<dbReference type="NCBIfam" id="TIGR00227">
    <property type="entry name" value="ribD_Cterm"/>
    <property type="match status" value="1"/>
</dbReference>
<dbReference type="SUPFAM" id="SSF53597">
    <property type="entry name" value="Dihydrofolate reductase-like"/>
    <property type="match status" value="1"/>
</dbReference>
<evidence type="ECO:0000256" key="7">
    <source>
        <dbReference type="ARBA" id="ARBA00022833"/>
    </source>
</evidence>
<keyword evidence="8" id="KW-0521">NADP</keyword>
<dbReference type="Pfam" id="PF00383">
    <property type="entry name" value="dCMP_cyt_deam_1"/>
    <property type="match status" value="1"/>
</dbReference>
<dbReference type="GO" id="GO:0008835">
    <property type="term" value="F:diaminohydroxyphosphoribosylaminopyrimidine deaminase activity"/>
    <property type="evidence" value="ECO:0007669"/>
    <property type="project" value="InterPro"/>
</dbReference>
<feature type="domain" description="CMP/dCMP-type deaminase" evidence="11">
    <location>
        <begin position="37"/>
        <end position="159"/>
    </location>
</feature>
<dbReference type="InterPro" id="IPR002125">
    <property type="entry name" value="CMP_dCMP_dom"/>
</dbReference>
<gene>
    <name evidence="12" type="primary">ribD_17</name>
    <name evidence="12" type="ORF">SDC9_63867</name>
</gene>
<dbReference type="PROSITE" id="PS51747">
    <property type="entry name" value="CYT_DCMP_DEAMINASES_2"/>
    <property type="match status" value="1"/>
</dbReference>
<dbReference type="EMBL" id="VSSQ01002803">
    <property type="protein sequence ID" value="MPM17472.1"/>
    <property type="molecule type" value="Genomic_DNA"/>
</dbReference>